<reference evidence="2 3" key="1">
    <citation type="submission" date="2018-08" db="EMBL/GenBank/DDBJ databases">
        <title>Recombination of ecologically and evolutionarily significant loci maintains genetic cohesion in the Pseudomonas syringae species complex.</title>
        <authorList>
            <person name="Dillon M."/>
            <person name="Thakur S."/>
            <person name="Almeida R.N.D."/>
            <person name="Weir B.S."/>
            <person name="Guttman D.S."/>
        </authorList>
    </citation>
    <scope>NUCLEOTIDE SEQUENCE [LARGE SCALE GENOMIC DNA]</scope>
    <source>
        <strain evidence="2 3">ICMP 11281</strain>
    </source>
</reference>
<sequence length="110" mass="13019">MTRNIVILESAKDDFKEIKIYVHSEFGDSIWKTVNTEYKAAFKEIQRNPEYGTDIEELKQLGFSNIKSILVRQTRVIYEFDDATVYVRILISTKRDFGRHLMKRVLSQKI</sequence>
<dbReference type="EMBL" id="RBUQ01000295">
    <property type="protein sequence ID" value="RMV30398.1"/>
    <property type="molecule type" value="Genomic_DNA"/>
</dbReference>
<dbReference type="InterPro" id="IPR007712">
    <property type="entry name" value="RelE/ParE_toxin"/>
</dbReference>
<dbReference type="Proteomes" id="UP000271631">
    <property type="component" value="Unassembled WGS sequence"/>
</dbReference>
<dbReference type="InterPro" id="IPR035093">
    <property type="entry name" value="RelE/ParE_toxin_dom_sf"/>
</dbReference>
<name>A0A0N1JI09_PSEYM</name>
<dbReference type="AlphaFoldDB" id="A0A0N1JI09"/>
<dbReference type="RefSeq" id="WP_005770390.1">
    <property type="nucleotide sequence ID" value="NZ_CP067024.1"/>
</dbReference>
<evidence type="ECO:0000256" key="1">
    <source>
        <dbReference type="ARBA" id="ARBA00022649"/>
    </source>
</evidence>
<dbReference type="Pfam" id="PF05016">
    <property type="entry name" value="ParE_toxin"/>
    <property type="match status" value="1"/>
</dbReference>
<proteinExistence type="predicted"/>
<evidence type="ECO:0000313" key="3">
    <source>
        <dbReference type="Proteomes" id="UP000271631"/>
    </source>
</evidence>
<dbReference type="Gene3D" id="3.30.2310.20">
    <property type="entry name" value="RelE-like"/>
    <property type="match status" value="1"/>
</dbReference>
<comment type="caution">
    <text evidence="2">The sequence shown here is derived from an EMBL/GenBank/DDBJ whole genome shotgun (WGS) entry which is preliminary data.</text>
</comment>
<dbReference type="SUPFAM" id="SSF143011">
    <property type="entry name" value="RelE-like"/>
    <property type="match status" value="1"/>
</dbReference>
<gene>
    <name evidence="2" type="ORF">ALP13_100846</name>
</gene>
<accession>A0A0N1JI09</accession>
<keyword evidence="1" id="KW-1277">Toxin-antitoxin system</keyword>
<protein>
    <submittedName>
        <fullName evidence="2">Uncharacterized protein</fullName>
    </submittedName>
</protein>
<evidence type="ECO:0000313" key="2">
    <source>
        <dbReference type="EMBL" id="RMV30398.1"/>
    </source>
</evidence>
<organism evidence="2 3">
    <name type="scientific">Pseudomonas syringae pv. maculicola</name>
    <dbReference type="NCBI Taxonomy" id="59511"/>
    <lineage>
        <taxon>Bacteria</taxon>
        <taxon>Pseudomonadati</taxon>
        <taxon>Pseudomonadota</taxon>
        <taxon>Gammaproteobacteria</taxon>
        <taxon>Pseudomonadales</taxon>
        <taxon>Pseudomonadaceae</taxon>
        <taxon>Pseudomonas</taxon>
    </lineage>
</organism>